<keyword evidence="7 10" id="KW-1133">Transmembrane helix</keyword>
<feature type="transmembrane region" description="Helical" evidence="10">
    <location>
        <begin position="375"/>
        <end position="399"/>
    </location>
</feature>
<dbReference type="NCBIfam" id="NF001961">
    <property type="entry name" value="PRK00733.3-6"/>
    <property type="match status" value="1"/>
</dbReference>
<dbReference type="GO" id="GO:0016020">
    <property type="term" value="C:membrane"/>
    <property type="evidence" value="ECO:0007669"/>
    <property type="project" value="InterPro"/>
</dbReference>
<evidence type="ECO:0000256" key="7">
    <source>
        <dbReference type="ARBA" id="ARBA00022989"/>
    </source>
</evidence>
<feature type="transmembrane region" description="Helical" evidence="10">
    <location>
        <begin position="698"/>
        <end position="719"/>
    </location>
</feature>
<gene>
    <name evidence="11" type="primary">hppA</name>
    <name evidence="11" type="ORF">SPIL2461_LOCUS11369</name>
</gene>
<dbReference type="PANTHER" id="PTHR31998">
    <property type="entry name" value="K(+)-INSENSITIVE PYROPHOSPHATE-ENERGIZED PROTON PUMP"/>
    <property type="match status" value="1"/>
</dbReference>
<evidence type="ECO:0000256" key="5">
    <source>
        <dbReference type="ARBA" id="ARBA00022842"/>
    </source>
</evidence>
<reference evidence="11" key="1">
    <citation type="submission" date="2021-02" db="EMBL/GenBank/DDBJ databases">
        <authorList>
            <person name="Dougan E. K."/>
            <person name="Rhodes N."/>
            <person name="Thang M."/>
            <person name="Chan C."/>
        </authorList>
    </citation>
    <scope>NUCLEOTIDE SEQUENCE</scope>
</reference>
<feature type="transmembrane region" description="Helical" evidence="10">
    <location>
        <begin position="800"/>
        <end position="826"/>
    </location>
</feature>
<feature type="transmembrane region" description="Helical" evidence="10">
    <location>
        <begin position="598"/>
        <end position="620"/>
    </location>
</feature>
<evidence type="ECO:0000256" key="2">
    <source>
        <dbReference type="ARBA" id="ARBA00013242"/>
    </source>
</evidence>
<evidence type="ECO:0000256" key="9">
    <source>
        <dbReference type="ARBA" id="ARBA00023136"/>
    </source>
</evidence>
<dbReference type="EMBL" id="CAJNIZ010022223">
    <property type="protein sequence ID" value="CAE7459113.1"/>
    <property type="molecule type" value="Genomic_DNA"/>
</dbReference>
<feature type="transmembrane region" description="Helical" evidence="10">
    <location>
        <begin position="867"/>
        <end position="887"/>
    </location>
</feature>
<dbReference type="NCBIfam" id="NF001960">
    <property type="entry name" value="PRK00733.3-5"/>
    <property type="match status" value="1"/>
</dbReference>
<evidence type="ECO:0000313" key="11">
    <source>
        <dbReference type="EMBL" id="CAE7459113.1"/>
    </source>
</evidence>
<feature type="transmembrane region" description="Helical" evidence="10">
    <location>
        <begin position="353"/>
        <end position="369"/>
    </location>
</feature>
<dbReference type="NCBIfam" id="TIGR01104">
    <property type="entry name" value="V_PPase"/>
    <property type="match status" value="1"/>
</dbReference>
<evidence type="ECO:0000256" key="1">
    <source>
        <dbReference type="ARBA" id="ARBA00004127"/>
    </source>
</evidence>
<keyword evidence="3" id="KW-0813">Transport</keyword>
<feature type="transmembrane region" description="Helical" evidence="10">
    <location>
        <begin position="12"/>
        <end position="34"/>
    </location>
</feature>
<feature type="transmembrane region" description="Helical" evidence="10">
    <location>
        <begin position="893"/>
        <end position="915"/>
    </location>
</feature>
<keyword evidence="5" id="KW-0460">Magnesium</keyword>
<dbReference type="HAMAP" id="MF_01129">
    <property type="entry name" value="PPase_energized_pump"/>
    <property type="match status" value="1"/>
</dbReference>
<dbReference type="AlphaFoldDB" id="A0A812S1Z7"/>
<accession>A0A812S1Z7</accession>
<evidence type="ECO:0000256" key="3">
    <source>
        <dbReference type="ARBA" id="ARBA00022448"/>
    </source>
</evidence>
<feature type="transmembrane region" description="Helical" evidence="10">
    <location>
        <begin position="762"/>
        <end position="780"/>
    </location>
</feature>
<evidence type="ECO:0000256" key="10">
    <source>
        <dbReference type="SAM" id="Phobius"/>
    </source>
</evidence>
<organism evidence="11 12">
    <name type="scientific">Symbiodinium pilosum</name>
    <name type="common">Dinoflagellate</name>
    <dbReference type="NCBI Taxonomy" id="2952"/>
    <lineage>
        <taxon>Eukaryota</taxon>
        <taxon>Sar</taxon>
        <taxon>Alveolata</taxon>
        <taxon>Dinophyceae</taxon>
        <taxon>Suessiales</taxon>
        <taxon>Symbiodiniaceae</taxon>
        <taxon>Symbiodinium</taxon>
    </lineage>
</organism>
<proteinExistence type="inferred from homology"/>
<evidence type="ECO:0000256" key="4">
    <source>
        <dbReference type="ARBA" id="ARBA00022692"/>
    </source>
</evidence>
<dbReference type="EC" id="7.1.3.1" evidence="2"/>
<protein>
    <recommendedName>
        <fullName evidence="2">H(+)-exporting diphosphatase</fullName>
        <ecNumber evidence="2">7.1.3.1</ecNumber>
    </recommendedName>
</protein>
<keyword evidence="8" id="KW-0406">Ion transport</keyword>
<dbReference type="Proteomes" id="UP000649617">
    <property type="component" value="Unassembled WGS sequence"/>
</dbReference>
<keyword evidence="4 10" id="KW-0812">Transmembrane</keyword>
<dbReference type="InterPro" id="IPR004131">
    <property type="entry name" value="PPase-energised_H-pump"/>
</dbReference>
<feature type="transmembrane region" description="Helical" evidence="10">
    <location>
        <begin position="626"/>
        <end position="647"/>
    </location>
</feature>
<sequence length="975" mass="101865">MDDNMSSTPSTVGKVAGGLIGLYLAITVILSWWWDYEPDQFDVRENAMQMAQSANDSLVTGYLTTATVITLADTLLQKRGGYLSNDVFPPGVWMDNVPEWEFGVLTLLRDAARVYRNDLSRSQSQSAEDPDLSEAEGKFFFDNSSWMLPQTEDEYRDGAKLFRNYMGRLADSGQTNAQFYARADNLQQWLAAIETRLGSMSQRLAASVGKRQLNIDLAGDSAAQQATASPQDQMVKTAWLDIDNIFFETRGYTWALLHVLRAMEQDFGDVLDNKNARVSLQQIIRELEPSQDTVWSPMVLNGDGLGLLANHSLVMASYIARANAAIIDLRSDALKKIADQIHIGAMVFMRREYTLLALFSAVLLLLISITDLGLYTAAAFLAGGLSSAAAGWIGMYAATKANIRTTNAAHTKGQADALSVAFFGGSIMGLAVASLGLLGLGLVYYFYGSDPHMVHHIHGFGMGASVVALFSRVGGGIFTKSADVGADLVGKLEQGIPEDDPRNPGVIADNVGDNVGDVAGMGSDIFESYCGSMIATIAIASTLAALGVSQLAPGLSEAEGRAALMFVPLALASTGLIASIIGIGIVRSFSNANPAVALRIGMIGTPIIFMAAAYLVLSTLGVSNNIWWAVLFGAAGGVVIGLITEYYTSSTPVVKIAESGNTGPATVIITGLAVGMQSVVVPILTICAIIYVSTSLAGLYGVGVAAVGLLATVGMTMAVDAYGPVADNAGGIAEMGGLGPETRAITDSLDELGNTTAAMGKGFAIGAAALAALAIIAAFVETVTLARGGEFILHIGNPMVLIGLFIGGLVPFLIASITMTSVGEAAMEMIEEIRRQFREIPGLMEGTADPDNAKCVEIATNAALKKMMLPGVIAVAVPPMVGFGLGAEALGGTLGGALLGCVLLALTMANAGGAWDNAKKYVEKGNLGGKGSEVHSAAVVGDTVGDPFKDTSGPSMNILINVMAIVSLVIAPLLT</sequence>
<evidence type="ECO:0000256" key="6">
    <source>
        <dbReference type="ARBA" id="ARBA00022967"/>
    </source>
</evidence>
<evidence type="ECO:0000256" key="8">
    <source>
        <dbReference type="ARBA" id="ARBA00023065"/>
    </source>
</evidence>
<dbReference type="GO" id="GO:0012505">
    <property type="term" value="C:endomembrane system"/>
    <property type="evidence" value="ECO:0007669"/>
    <property type="project" value="UniProtKB-SubCell"/>
</dbReference>
<feature type="transmembrane region" description="Helical" evidence="10">
    <location>
        <begin position="420"/>
        <end position="447"/>
    </location>
</feature>
<dbReference type="GO" id="GO:0004427">
    <property type="term" value="F:inorganic diphosphate phosphatase activity"/>
    <property type="evidence" value="ECO:0007669"/>
    <property type="project" value="InterPro"/>
</dbReference>
<feature type="transmembrane region" description="Helical" evidence="10">
    <location>
        <begin position="667"/>
        <end position="692"/>
    </location>
</feature>
<dbReference type="Pfam" id="PF03030">
    <property type="entry name" value="H_PPase"/>
    <property type="match status" value="1"/>
</dbReference>
<dbReference type="OrthoDB" id="437858at2759"/>
<feature type="transmembrane region" description="Helical" evidence="10">
    <location>
        <begin position="453"/>
        <end position="471"/>
    </location>
</feature>
<comment type="caution">
    <text evidence="11">The sequence shown here is derived from an EMBL/GenBank/DDBJ whole genome shotgun (WGS) entry which is preliminary data.</text>
</comment>
<dbReference type="GO" id="GO:0009678">
    <property type="term" value="F:diphosphate hydrolysis-driven proton transmembrane transporter activity"/>
    <property type="evidence" value="ECO:0007669"/>
    <property type="project" value="UniProtKB-EC"/>
</dbReference>
<keyword evidence="12" id="KW-1185">Reference proteome</keyword>
<feature type="transmembrane region" description="Helical" evidence="10">
    <location>
        <begin position="563"/>
        <end position="586"/>
    </location>
</feature>
<keyword evidence="9 10" id="KW-0472">Membrane</keyword>
<evidence type="ECO:0000313" key="12">
    <source>
        <dbReference type="Proteomes" id="UP000649617"/>
    </source>
</evidence>
<name>A0A812S1Z7_SYMPI</name>
<comment type="subcellular location">
    <subcellularLocation>
        <location evidence="1">Endomembrane system</location>
        <topology evidence="1">Multi-pass membrane protein</topology>
    </subcellularLocation>
</comment>
<feature type="transmembrane region" description="Helical" evidence="10">
    <location>
        <begin position="958"/>
        <end position="974"/>
    </location>
</feature>
<keyword evidence="6" id="KW-1278">Translocase</keyword>